<organism evidence="3 4">
    <name type="scientific">Secundilactobacillus oryzae JCM 18671</name>
    <dbReference type="NCBI Taxonomy" id="1291743"/>
    <lineage>
        <taxon>Bacteria</taxon>
        <taxon>Bacillati</taxon>
        <taxon>Bacillota</taxon>
        <taxon>Bacilli</taxon>
        <taxon>Lactobacillales</taxon>
        <taxon>Lactobacillaceae</taxon>
        <taxon>Secundilactobacillus</taxon>
    </lineage>
</organism>
<evidence type="ECO:0000313" key="3">
    <source>
        <dbReference type="EMBL" id="GAK47277.1"/>
    </source>
</evidence>
<evidence type="ECO:0000313" key="4">
    <source>
        <dbReference type="Proteomes" id="UP000028700"/>
    </source>
</evidence>
<gene>
    <name evidence="3" type="ORF">LOSG293_040230</name>
</gene>
<feature type="transmembrane region" description="Helical" evidence="1">
    <location>
        <begin position="7"/>
        <end position="24"/>
    </location>
</feature>
<sequence>MICMKRWCYVIGGLIGVGVAAALIKRRVQIDSAGNYTLVFDDFGMTSLEDATNIAHDDRVLVLAESSQQATGQFVMPQLKLPAFKKLVASWNAYTPGDSSVEVEVRVLVNKKWSLWHTFGRWGLNIMKSSTKADIADSLAGLDTDTLFVRGQRYATAVQARVRLNASCNGETPTLKLLAVSTTPKDGAFTRAIEEDTTPKVIDAPAYSQEIRDGKMAPVICSPTTLASAMNLQGKDVLPEEVAYRNYDLAYQGFGNWSFSTATAGAYGFKSYAIFTDINKLKNEVDRGYPVGVSVQYTNNPQNHKLPYLENAPGETYGHLLLVTGFITEEDETFVVTNDSYAPTNESANRVYKLDQFKRAWHSNLAYIIGPAYDDQPVQNPATRKLAKLQKVDGTRHSYELLVGQKLIPLPVLMTAKTDPLTMRTGTVAYTLNDEGSEAKTLAERKFYYAEVDDQGHIQLDWNQIQQANDDATGITVYVMQMAQPTYVANLAIERETE</sequence>
<dbReference type="Pfam" id="PF13529">
    <property type="entry name" value="Peptidase_C39_2"/>
    <property type="match status" value="1"/>
</dbReference>
<dbReference type="eggNOG" id="COG3271">
    <property type="taxonomic scope" value="Bacteria"/>
</dbReference>
<keyword evidence="1" id="KW-1133">Transmembrane helix</keyword>
<dbReference type="Proteomes" id="UP000028700">
    <property type="component" value="Unassembled WGS sequence"/>
</dbReference>
<evidence type="ECO:0000259" key="2">
    <source>
        <dbReference type="Pfam" id="PF13529"/>
    </source>
</evidence>
<evidence type="ECO:0000256" key="1">
    <source>
        <dbReference type="SAM" id="Phobius"/>
    </source>
</evidence>
<dbReference type="Gene3D" id="3.90.70.10">
    <property type="entry name" value="Cysteine proteinases"/>
    <property type="match status" value="1"/>
</dbReference>
<keyword evidence="1" id="KW-0472">Membrane</keyword>
<keyword evidence="1" id="KW-0812">Transmembrane</keyword>
<dbReference type="AlphaFoldDB" id="A0A081BGV9"/>
<keyword evidence="4" id="KW-1185">Reference proteome</keyword>
<protein>
    <recommendedName>
        <fullName evidence="2">Peptidase C39-like domain-containing protein</fullName>
    </recommendedName>
</protein>
<comment type="caution">
    <text evidence="3">The sequence shown here is derived from an EMBL/GenBank/DDBJ whole genome shotgun (WGS) entry which is preliminary data.</text>
</comment>
<proteinExistence type="predicted"/>
<feature type="domain" description="Peptidase C39-like" evidence="2">
    <location>
        <begin position="203"/>
        <end position="341"/>
    </location>
</feature>
<dbReference type="EMBL" id="BBJM01000004">
    <property type="protein sequence ID" value="GAK47277.1"/>
    <property type="molecule type" value="Genomic_DNA"/>
</dbReference>
<reference evidence="3" key="1">
    <citation type="journal article" date="2014" name="Genome Announc.">
        <title>Draft Genome Sequence of Lactobacillus oryzae Strain SG293T.</title>
        <authorList>
            <person name="Tanizawa Y."/>
            <person name="Fujisawa T."/>
            <person name="Mochizuki T."/>
            <person name="Kaminuma E."/>
            <person name="Nakamura Y."/>
            <person name="Tohno M."/>
        </authorList>
    </citation>
    <scope>NUCLEOTIDE SEQUENCE [LARGE SCALE GENOMIC DNA]</scope>
    <source>
        <strain evidence="3">SG293</strain>
    </source>
</reference>
<name>A0A081BGV9_9LACO</name>
<accession>A0A081BGV9</accession>
<dbReference type="STRING" id="1291743.LOSG293_040230"/>
<dbReference type="InterPro" id="IPR039564">
    <property type="entry name" value="Peptidase_C39-like"/>
</dbReference>